<dbReference type="InterPro" id="IPR020603">
    <property type="entry name" value="MraZ_dom"/>
</dbReference>
<sequence length="152" mass="17596">MFRGATMLSLDNKGRLVIPVRYRDILKEKSQSRMICTIDLHQTCLLLYPFLEWESIEKKLSNLSSMNPLERRVQRLLLGHASECEMDKSGRLLISATLRQHAQLSKEVMLIGQLNKFEIWSGPNWQQQIKDDITSKQPVQESLSERLKGLSL</sequence>
<accession>A0A249E0V9</accession>
<feature type="domain" description="SpoVT-AbrB" evidence="8">
    <location>
        <begin position="81"/>
        <end position="124"/>
    </location>
</feature>
<keyword evidence="2 7" id="KW-0963">Cytoplasm</keyword>
<evidence type="ECO:0000256" key="3">
    <source>
        <dbReference type="ARBA" id="ARBA00022737"/>
    </source>
</evidence>
<evidence type="ECO:0000313" key="9">
    <source>
        <dbReference type="EMBL" id="ASX26652.1"/>
    </source>
</evidence>
<proteinExistence type="inferred from homology"/>
<dbReference type="GO" id="GO:0005737">
    <property type="term" value="C:cytoplasm"/>
    <property type="evidence" value="ECO:0007669"/>
    <property type="project" value="UniProtKB-UniRule"/>
</dbReference>
<dbReference type="InterPro" id="IPR035642">
    <property type="entry name" value="MraZ_N"/>
</dbReference>
<keyword evidence="9" id="KW-0132">Cell division</keyword>
<comment type="subcellular location">
    <subcellularLocation>
        <location evidence="7">Cytoplasm</location>
        <location evidence="7">Nucleoid</location>
    </subcellularLocation>
</comment>
<evidence type="ECO:0000256" key="1">
    <source>
        <dbReference type="ARBA" id="ARBA00013860"/>
    </source>
</evidence>
<gene>
    <name evidence="7" type="primary">mraZ</name>
    <name evidence="9" type="ORF">BA171_06340</name>
</gene>
<dbReference type="CDD" id="cd16320">
    <property type="entry name" value="MraZ_N"/>
    <property type="match status" value="1"/>
</dbReference>
<evidence type="ECO:0000256" key="7">
    <source>
        <dbReference type="HAMAP-Rule" id="MF_01008"/>
    </source>
</evidence>
<dbReference type="HAMAP" id="MF_01008">
    <property type="entry name" value="MraZ"/>
    <property type="match status" value="1"/>
</dbReference>
<dbReference type="Pfam" id="PF02381">
    <property type="entry name" value="MraZ"/>
    <property type="match status" value="2"/>
</dbReference>
<dbReference type="AlphaFoldDB" id="A0A249E0V9"/>
<evidence type="ECO:0000256" key="5">
    <source>
        <dbReference type="ARBA" id="ARBA00023125"/>
    </source>
</evidence>
<dbReference type="GO" id="GO:0003700">
    <property type="term" value="F:DNA-binding transcription factor activity"/>
    <property type="evidence" value="ECO:0007669"/>
    <property type="project" value="UniProtKB-UniRule"/>
</dbReference>
<dbReference type="GO" id="GO:0000976">
    <property type="term" value="F:transcription cis-regulatory region binding"/>
    <property type="evidence" value="ECO:0007669"/>
    <property type="project" value="TreeGrafter"/>
</dbReference>
<dbReference type="InterPro" id="IPR007159">
    <property type="entry name" value="SpoVT-AbrB_dom"/>
</dbReference>
<dbReference type="InterPro" id="IPR037914">
    <property type="entry name" value="SpoVT-AbrB_sf"/>
</dbReference>
<dbReference type="NCBIfam" id="TIGR00242">
    <property type="entry name" value="division/cell wall cluster transcriptional repressor MraZ"/>
    <property type="match status" value="1"/>
</dbReference>
<keyword evidence="9" id="KW-0131">Cell cycle</keyword>
<evidence type="ECO:0000313" key="10">
    <source>
        <dbReference type="Proteomes" id="UP000216438"/>
    </source>
</evidence>
<dbReference type="SUPFAM" id="SSF89447">
    <property type="entry name" value="AbrB/MazE/MraZ-like"/>
    <property type="match status" value="1"/>
</dbReference>
<dbReference type="EMBL" id="CP016303">
    <property type="protein sequence ID" value="ASX26652.1"/>
    <property type="molecule type" value="Genomic_DNA"/>
</dbReference>
<comment type="function">
    <text evidence="7">Negatively regulates its own expression and that of the subsequent genes in the proximal part of the division and cell wall (dcw) gene cluster. Acts by binding directly to DNA. May also regulate the expression of genes outside the dcw cluster.</text>
</comment>
<keyword evidence="7" id="KW-0678">Repressor</keyword>
<evidence type="ECO:0000256" key="4">
    <source>
        <dbReference type="ARBA" id="ARBA00023015"/>
    </source>
</evidence>
<dbReference type="GO" id="GO:2000143">
    <property type="term" value="P:negative regulation of DNA-templated transcription initiation"/>
    <property type="evidence" value="ECO:0007669"/>
    <property type="project" value="TreeGrafter"/>
</dbReference>
<comment type="similarity">
    <text evidence="7">Belongs to the MraZ family.</text>
</comment>
<protein>
    <recommendedName>
        <fullName evidence="1 7">Transcriptional regulator MraZ</fullName>
    </recommendedName>
</protein>
<dbReference type="Gene3D" id="3.40.1550.20">
    <property type="entry name" value="Transcriptional regulator MraZ domain"/>
    <property type="match status" value="1"/>
</dbReference>
<reference evidence="9 10" key="2">
    <citation type="submission" date="2017-09" db="EMBL/GenBank/DDBJ databases">
        <title>The genome of whitefly Bemisia tabaci, a global crop pest, provides novel insights into virus transmission, host adaptation and insecticide resistance.</title>
        <authorList>
            <person name="Kaur N."/>
            <person name="Kliot A."/>
            <person name="Pinheiro P.V."/>
            <person name="Luan J."/>
            <person name="Zheng Y."/>
            <person name="Liu W."/>
            <person name="Sun H."/>
            <person name="Yang X."/>
            <person name="Xu Y."/>
            <person name="Luo Y."/>
            <person name="Kruse A."/>
            <person name="Fisher T.W."/>
            <person name="Nelson D.R."/>
            <person name="Elimelech M."/>
            <person name="MacCoss M."/>
            <person name="Johnson R."/>
            <person name="Cohen E."/>
            <person name="Hunter W.B."/>
            <person name="Brown J.K."/>
            <person name="Jander G."/>
            <person name="Cilia M."/>
            <person name="Douglas A.E."/>
            <person name="Ghanim M."/>
            <person name="Simmons A.M."/>
            <person name="Wintermantel W.M."/>
            <person name="Ling K.-S."/>
            <person name="Fei Z."/>
        </authorList>
    </citation>
    <scope>NUCLEOTIDE SEQUENCE [LARGE SCALE GENOMIC DNA]</scope>
    <source>
        <strain evidence="9 10">MEAM1</strain>
    </source>
</reference>
<dbReference type="Proteomes" id="UP000216438">
    <property type="component" value="Chromosome"/>
</dbReference>
<dbReference type="CDD" id="cd16321">
    <property type="entry name" value="MraZ_C"/>
    <property type="match status" value="1"/>
</dbReference>
<evidence type="ECO:0000256" key="2">
    <source>
        <dbReference type="ARBA" id="ARBA00022490"/>
    </source>
</evidence>
<evidence type="ECO:0000259" key="8">
    <source>
        <dbReference type="PROSITE" id="PS51740"/>
    </source>
</evidence>
<dbReference type="FunFam" id="3.40.1550.20:FF:000001">
    <property type="entry name" value="Transcriptional regulator MraZ"/>
    <property type="match status" value="1"/>
</dbReference>
<dbReference type="RefSeq" id="WP_016857928.1">
    <property type="nucleotide sequence ID" value="NZ_CP016303.1"/>
</dbReference>
<dbReference type="PANTHER" id="PTHR34701">
    <property type="entry name" value="TRANSCRIPTIONAL REGULATOR MRAZ"/>
    <property type="match status" value="1"/>
</dbReference>
<dbReference type="PANTHER" id="PTHR34701:SF1">
    <property type="entry name" value="TRANSCRIPTIONAL REGULATOR MRAZ"/>
    <property type="match status" value="1"/>
</dbReference>
<comment type="subunit">
    <text evidence="7">Forms oligomers.</text>
</comment>
<keyword evidence="5 7" id="KW-0238">DNA-binding</keyword>
<keyword evidence="6 7" id="KW-0804">Transcription</keyword>
<dbReference type="GO" id="GO:0009295">
    <property type="term" value="C:nucleoid"/>
    <property type="evidence" value="ECO:0007669"/>
    <property type="project" value="UniProtKB-SubCell"/>
</dbReference>
<dbReference type="GO" id="GO:0051301">
    <property type="term" value="P:cell division"/>
    <property type="evidence" value="ECO:0007669"/>
    <property type="project" value="UniProtKB-KW"/>
</dbReference>
<dbReference type="PROSITE" id="PS51740">
    <property type="entry name" value="SPOVT_ABRB"/>
    <property type="match status" value="2"/>
</dbReference>
<feature type="domain" description="SpoVT-AbrB" evidence="8">
    <location>
        <begin position="5"/>
        <end position="52"/>
    </location>
</feature>
<keyword evidence="4 7" id="KW-0805">Transcription regulation</keyword>
<reference evidence="10" key="1">
    <citation type="submission" date="2016-06" db="EMBL/GenBank/DDBJ databases">
        <authorList>
            <person name="Chen W."/>
            <person name="Hasegawa D.K."/>
        </authorList>
    </citation>
    <scope>NUCLEOTIDE SEQUENCE [LARGE SCALE GENOMIC DNA]</scope>
    <source>
        <strain evidence="10">MEAM1</strain>
    </source>
</reference>
<keyword evidence="3" id="KW-0677">Repeat</keyword>
<dbReference type="InterPro" id="IPR038619">
    <property type="entry name" value="MraZ_sf"/>
</dbReference>
<evidence type="ECO:0000256" key="6">
    <source>
        <dbReference type="ARBA" id="ARBA00023163"/>
    </source>
</evidence>
<organism evidence="9 10">
    <name type="scientific">Candidatus Hamiltonella defensa</name>
    <name type="common">Bemisia tabaci</name>
    <dbReference type="NCBI Taxonomy" id="672795"/>
    <lineage>
        <taxon>Bacteria</taxon>
        <taxon>Pseudomonadati</taxon>
        <taxon>Pseudomonadota</taxon>
        <taxon>Gammaproteobacteria</taxon>
        <taxon>Enterobacterales</taxon>
        <taxon>Enterobacteriaceae</taxon>
        <taxon>aphid secondary symbionts</taxon>
        <taxon>Candidatus Williamhamiltonella</taxon>
    </lineage>
</organism>
<dbReference type="InterPro" id="IPR035644">
    <property type="entry name" value="MraZ_C"/>
</dbReference>
<name>A0A249E0V9_9ENTR</name>
<dbReference type="InterPro" id="IPR003444">
    <property type="entry name" value="MraZ"/>
</dbReference>